<feature type="compositionally biased region" description="Low complexity" evidence="6">
    <location>
        <begin position="8"/>
        <end position="30"/>
    </location>
</feature>
<keyword evidence="3" id="KW-0689">Ribosomal protein</keyword>
<dbReference type="Proteomes" id="UP000218209">
    <property type="component" value="Unassembled WGS sequence"/>
</dbReference>
<evidence type="ECO:0000313" key="8">
    <source>
        <dbReference type="Proteomes" id="UP000218209"/>
    </source>
</evidence>
<dbReference type="AlphaFoldDB" id="A0A1X6PGA5"/>
<feature type="region of interest" description="Disordered" evidence="6">
    <location>
        <begin position="1"/>
        <end position="102"/>
    </location>
</feature>
<evidence type="ECO:0000256" key="5">
    <source>
        <dbReference type="ARBA" id="ARBA00040565"/>
    </source>
</evidence>
<comment type="function">
    <text evidence="1">Probably binds the 23S rRNA.</text>
</comment>
<gene>
    <name evidence="7" type="ORF">BU14_0071s0039</name>
</gene>
<feature type="compositionally biased region" description="Basic residues" evidence="6">
    <location>
        <begin position="31"/>
        <end position="52"/>
    </location>
</feature>
<dbReference type="GO" id="GO:0003735">
    <property type="term" value="F:structural constituent of ribosome"/>
    <property type="evidence" value="ECO:0007669"/>
    <property type="project" value="InterPro"/>
</dbReference>
<dbReference type="PANTHER" id="PTHR10746:SF6">
    <property type="entry name" value="LARGE RIBOSOMAL SUBUNIT PROTEIN UL4M"/>
    <property type="match status" value="1"/>
</dbReference>
<dbReference type="PANTHER" id="PTHR10746">
    <property type="entry name" value="50S RIBOSOMAL PROTEIN L4"/>
    <property type="match status" value="1"/>
</dbReference>
<dbReference type="GO" id="GO:0006412">
    <property type="term" value="P:translation"/>
    <property type="evidence" value="ECO:0007669"/>
    <property type="project" value="InterPro"/>
</dbReference>
<dbReference type="InterPro" id="IPR002136">
    <property type="entry name" value="Ribosomal_uL4"/>
</dbReference>
<feature type="compositionally biased region" description="Low complexity" evidence="6">
    <location>
        <begin position="92"/>
        <end position="102"/>
    </location>
</feature>
<evidence type="ECO:0000256" key="2">
    <source>
        <dbReference type="ARBA" id="ARBA00010528"/>
    </source>
</evidence>
<evidence type="ECO:0000256" key="4">
    <source>
        <dbReference type="ARBA" id="ARBA00023274"/>
    </source>
</evidence>
<sequence>MPHHELHPAAVVSVPGSGARAAVGRAGGAARPRRAGSRGRPRRRRRRRRRGAPPRSPLPPHRSLSTTPPLRKPPPRGRRGPAARRRRPPPAAGADAATAGGDRPTLVYESLTALTPVGVTPLPGRLFSAPVRRDLVHRTVHWQLACRRAGTAATKPRAAVAGTSAKCRPQKGSGRARAGARTSPVFRGGGVAHGPKTEKKWAYSLPHNVRRAALRSVLTNKWDAGRLWVIRGVGEGVGGTGKTGVLVAALDAARFKSALIVDGGEDGAVRARGAAGAGRVVDGVDGVAADGAAAAAATPDREWAVGLRRAATNVPPVHVLPVQGINVYDVLRFEELVLTEEAVAALRARFDRYEWLF</sequence>
<dbReference type="Gene3D" id="3.40.1370.10">
    <property type="match status" value="1"/>
</dbReference>
<proteinExistence type="inferred from homology"/>
<evidence type="ECO:0000256" key="3">
    <source>
        <dbReference type="ARBA" id="ARBA00022980"/>
    </source>
</evidence>
<keyword evidence="4" id="KW-0687">Ribonucleoprotein</keyword>
<keyword evidence="8" id="KW-1185">Reference proteome</keyword>
<dbReference type="GO" id="GO:1990904">
    <property type="term" value="C:ribonucleoprotein complex"/>
    <property type="evidence" value="ECO:0007669"/>
    <property type="project" value="UniProtKB-KW"/>
</dbReference>
<evidence type="ECO:0000313" key="7">
    <source>
        <dbReference type="EMBL" id="OSX79785.1"/>
    </source>
</evidence>
<dbReference type="SUPFAM" id="SSF52166">
    <property type="entry name" value="Ribosomal protein L4"/>
    <property type="match status" value="1"/>
</dbReference>
<accession>A0A1X6PGA5</accession>
<comment type="similarity">
    <text evidence="2">Belongs to the universal ribosomal protein uL4 family.</text>
</comment>
<dbReference type="OrthoDB" id="275876at2759"/>
<evidence type="ECO:0000256" key="6">
    <source>
        <dbReference type="SAM" id="MobiDB-lite"/>
    </source>
</evidence>
<dbReference type="GO" id="GO:0005840">
    <property type="term" value="C:ribosome"/>
    <property type="evidence" value="ECO:0007669"/>
    <property type="project" value="UniProtKB-KW"/>
</dbReference>
<evidence type="ECO:0000256" key="1">
    <source>
        <dbReference type="ARBA" id="ARBA00004083"/>
    </source>
</evidence>
<organism evidence="7 8">
    <name type="scientific">Porphyra umbilicalis</name>
    <name type="common">Purple laver</name>
    <name type="synonym">Red alga</name>
    <dbReference type="NCBI Taxonomy" id="2786"/>
    <lineage>
        <taxon>Eukaryota</taxon>
        <taxon>Rhodophyta</taxon>
        <taxon>Bangiophyceae</taxon>
        <taxon>Bangiales</taxon>
        <taxon>Bangiaceae</taxon>
        <taxon>Porphyra</taxon>
    </lineage>
</organism>
<dbReference type="EMBL" id="KV918786">
    <property type="protein sequence ID" value="OSX79785.1"/>
    <property type="molecule type" value="Genomic_DNA"/>
</dbReference>
<protein>
    <recommendedName>
        <fullName evidence="5">Large ribosomal subunit protein uL4m</fullName>
    </recommendedName>
</protein>
<dbReference type="InterPro" id="IPR013005">
    <property type="entry name" value="Ribosomal_uL4-like"/>
</dbReference>
<reference evidence="7 8" key="1">
    <citation type="submission" date="2017-03" db="EMBL/GenBank/DDBJ databases">
        <title>WGS assembly of Porphyra umbilicalis.</title>
        <authorList>
            <person name="Brawley S.H."/>
            <person name="Blouin N.A."/>
            <person name="Ficko-Blean E."/>
            <person name="Wheeler G.L."/>
            <person name="Lohr M."/>
            <person name="Goodson H.V."/>
            <person name="Jenkins J.W."/>
            <person name="Blaby-Haas C.E."/>
            <person name="Helliwell K.E."/>
            <person name="Chan C."/>
            <person name="Marriage T."/>
            <person name="Bhattacharya D."/>
            <person name="Klein A.S."/>
            <person name="Badis Y."/>
            <person name="Brodie J."/>
            <person name="Cao Y."/>
            <person name="Collen J."/>
            <person name="Dittami S.M."/>
            <person name="Gachon C.M."/>
            <person name="Green B.R."/>
            <person name="Karpowicz S."/>
            <person name="Kim J.W."/>
            <person name="Kudahl U."/>
            <person name="Lin S."/>
            <person name="Michel G."/>
            <person name="Mittag M."/>
            <person name="Olson B.J."/>
            <person name="Pangilinan J."/>
            <person name="Peng Y."/>
            <person name="Qiu H."/>
            <person name="Shu S."/>
            <person name="Singer J.T."/>
            <person name="Smith A.G."/>
            <person name="Sprecher B.N."/>
            <person name="Wagner V."/>
            <person name="Wang W."/>
            <person name="Wang Z.-Y."/>
            <person name="Yan J."/>
            <person name="Yarish C."/>
            <person name="Zoeuner-Riek S."/>
            <person name="Zhuang Y."/>
            <person name="Zou Y."/>
            <person name="Lindquist E.A."/>
            <person name="Grimwood J."/>
            <person name="Barry K."/>
            <person name="Rokhsar D.S."/>
            <person name="Schmutz J."/>
            <person name="Stiller J.W."/>
            <person name="Grossman A.R."/>
            <person name="Prochnik S.E."/>
        </authorList>
    </citation>
    <scope>NUCLEOTIDE SEQUENCE [LARGE SCALE GENOMIC DNA]</scope>
    <source>
        <strain evidence="7">4086291</strain>
    </source>
</reference>
<feature type="region of interest" description="Disordered" evidence="6">
    <location>
        <begin position="160"/>
        <end position="193"/>
    </location>
</feature>
<name>A0A1X6PGA5_PORUM</name>
<dbReference type="InterPro" id="IPR023574">
    <property type="entry name" value="Ribosomal_uL4_dom_sf"/>
</dbReference>
<dbReference type="Pfam" id="PF00573">
    <property type="entry name" value="Ribosomal_L4"/>
    <property type="match status" value="1"/>
</dbReference>
<feature type="compositionally biased region" description="Basic residues" evidence="6">
    <location>
        <begin position="73"/>
        <end position="88"/>
    </location>
</feature>